<keyword evidence="8" id="KW-0547">Nucleotide-binding</keyword>
<evidence type="ECO:0000256" key="13">
    <source>
        <dbReference type="ARBA" id="ARBA00022989"/>
    </source>
</evidence>
<evidence type="ECO:0000259" key="17">
    <source>
        <dbReference type="PROSITE" id="PS51720"/>
    </source>
</evidence>
<evidence type="ECO:0000256" key="12">
    <source>
        <dbReference type="ARBA" id="ARBA00022927"/>
    </source>
</evidence>
<dbReference type="InterPro" id="IPR027417">
    <property type="entry name" value="P-loop_NTPase"/>
</dbReference>
<comment type="cofactor">
    <cofactor evidence="1">
        <name>Mg(2+)</name>
        <dbReference type="ChEBI" id="CHEBI:18420"/>
    </cofactor>
</comment>
<keyword evidence="14" id="KW-0342">GTP-binding</keyword>
<evidence type="ECO:0000256" key="15">
    <source>
        <dbReference type="ARBA" id="ARBA00023136"/>
    </source>
</evidence>
<keyword evidence="12" id="KW-0653">Protein transport</keyword>
<evidence type="ECO:0000256" key="10">
    <source>
        <dbReference type="ARBA" id="ARBA00022805"/>
    </source>
</evidence>
<keyword evidence="7" id="KW-0479">Metal-binding</keyword>
<keyword evidence="9" id="KW-0378">Hydrolase</keyword>
<comment type="subcellular location">
    <subcellularLocation>
        <location evidence="2">Membrane</location>
        <topology evidence="2">Single-pass membrane protein</topology>
    </subcellularLocation>
    <subcellularLocation>
        <location evidence="16">Plastid</location>
        <location evidence="16">Chloroplast outer membrane</location>
    </subcellularLocation>
</comment>
<dbReference type="OrthoDB" id="5985928at2759"/>
<protein>
    <recommendedName>
        <fullName evidence="17">AIG1-type G domain-containing protein</fullName>
    </recommendedName>
</protein>
<dbReference type="eggNOG" id="ENOG502RB2I">
    <property type="taxonomic scope" value="Eukaryota"/>
</dbReference>
<keyword evidence="4" id="KW-0150">Chloroplast</keyword>
<dbReference type="EMBL" id="DS548749">
    <property type="protein sequence ID" value="EDR27772.1"/>
    <property type="molecule type" value="Genomic_DNA"/>
</dbReference>
<gene>
    <name evidence="18" type="ORF">EDI_001060</name>
</gene>
<dbReference type="AlphaFoldDB" id="B0ECH6"/>
<keyword evidence="10" id="KW-1002">Plastid outer membrane</keyword>
<dbReference type="GO" id="GO:0016787">
    <property type="term" value="F:hydrolase activity"/>
    <property type="evidence" value="ECO:0007669"/>
    <property type="project" value="UniProtKB-KW"/>
</dbReference>
<dbReference type="Pfam" id="PF04548">
    <property type="entry name" value="AIG1"/>
    <property type="match status" value="1"/>
</dbReference>
<dbReference type="PROSITE" id="PS51720">
    <property type="entry name" value="G_AIG1"/>
    <property type="match status" value="1"/>
</dbReference>
<keyword evidence="5" id="KW-0934">Plastid</keyword>
<keyword evidence="13" id="KW-1133">Transmembrane helix</keyword>
<evidence type="ECO:0000256" key="16">
    <source>
        <dbReference type="ARBA" id="ARBA00024013"/>
    </source>
</evidence>
<organism evidence="19">
    <name type="scientific">Entamoeba dispar (strain ATCC PRA-260 / SAW760)</name>
    <dbReference type="NCBI Taxonomy" id="370354"/>
    <lineage>
        <taxon>Eukaryota</taxon>
        <taxon>Amoebozoa</taxon>
        <taxon>Evosea</taxon>
        <taxon>Archamoebae</taxon>
        <taxon>Mastigamoebida</taxon>
        <taxon>Entamoebidae</taxon>
        <taxon>Entamoeba</taxon>
    </lineage>
</organism>
<keyword evidence="19" id="KW-1185">Reference proteome</keyword>
<dbReference type="SUPFAM" id="SSF52540">
    <property type="entry name" value="P-loop containing nucleoside triphosphate hydrolases"/>
    <property type="match status" value="1"/>
</dbReference>
<evidence type="ECO:0000313" key="18">
    <source>
        <dbReference type="EMBL" id="EDR27772.1"/>
    </source>
</evidence>
<keyword evidence="6" id="KW-0812">Transmembrane</keyword>
<dbReference type="GO" id="GO:0046872">
    <property type="term" value="F:metal ion binding"/>
    <property type="evidence" value="ECO:0007669"/>
    <property type="project" value="UniProtKB-KW"/>
</dbReference>
<evidence type="ECO:0000256" key="6">
    <source>
        <dbReference type="ARBA" id="ARBA00022692"/>
    </source>
</evidence>
<evidence type="ECO:0000256" key="14">
    <source>
        <dbReference type="ARBA" id="ARBA00023134"/>
    </source>
</evidence>
<evidence type="ECO:0000256" key="5">
    <source>
        <dbReference type="ARBA" id="ARBA00022640"/>
    </source>
</evidence>
<dbReference type="GO" id="GO:0016020">
    <property type="term" value="C:membrane"/>
    <property type="evidence" value="ECO:0007669"/>
    <property type="project" value="UniProtKB-SubCell"/>
</dbReference>
<keyword evidence="15" id="KW-0472">Membrane</keyword>
<evidence type="ECO:0000256" key="8">
    <source>
        <dbReference type="ARBA" id="ARBA00022741"/>
    </source>
</evidence>
<evidence type="ECO:0000256" key="3">
    <source>
        <dbReference type="ARBA" id="ARBA00022448"/>
    </source>
</evidence>
<name>B0ECH6_ENTDS</name>
<dbReference type="GeneID" id="5880982"/>
<dbReference type="GO" id="GO:0015031">
    <property type="term" value="P:protein transport"/>
    <property type="evidence" value="ECO:0007669"/>
    <property type="project" value="UniProtKB-KW"/>
</dbReference>
<reference evidence="19" key="1">
    <citation type="submission" date="2007-12" db="EMBL/GenBank/DDBJ databases">
        <title>Annotation of Entamoeba dispar SAW760.</title>
        <authorList>
            <person name="Lorenzi H."/>
            <person name="Inman J."/>
            <person name="Schobel S."/>
            <person name="Amedeo P."/>
            <person name="Caler E."/>
        </authorList>
    </citation>
    <scope>NUCLEOTIDE SEQUENCE [LARGE SCALE GENOMIC DNA]</scope>
    <source>
        <strain evidence="19">ATCC PRA-260 / SAW760</strain>
    </source>
</reference>
<dbReference type="Gene3D" id="3.40.50.300">
    <property type="entry name" value="P-loop containing nucleotide triphosphate hydrolases"/>
    <property type="match status" value="1"/>
</dbReference>
<keyword evidence="11" id="KW-0460">Magnesium</keyword>
<dbReference type="OMA" id="YRVIHEK"/>
<evidence type="ECO:0000256" key="9">
    <source>
        <dbReference type="ARBA" id="ARBA00022801"/>
    </source>
</evidence>
<dbReference type="FunFam" id="3.40.50.300:FF:001252">
    <property type="entry name" value="AIG1 family protein"/>
    <property type="match status" value="1"/>
</dbReference>
<evidence type="ECO:0000313" key="19">
    <source>
        <dbReference type="Proteomes" id="UP000008076"/>
    </source>
</evidence>
<dbReference type="GO" id="GO:0005525">
    <property type="term" value="F:GTP binding"/>
    <property type="evidence" value="ECO:0007669"/>
    <property type="project" value="UniProtKB-KW"/>
</dbReference>
<dbReference type="RefSeq" id="XP_001736004.1">
    <property type="nucleotide sequence ID" value="XM_001735952.1"/>
</dbReference>
<dbReference type="InterPro" id="IPR045058">
    <property type="entry name" value="GIMA/IAN/Toc"/>
</dbReference>
<dbReference type="PANTHER" id="PTHR10903:SF135">
    <property type="entry name" value="TRANSLOCASE OF CHLOROPLAST 120, CHLOROPLASTIC-RELATED"/>
    <property type="match status" value="1"/>
</dbReference>
<dbReference type="PANTHER" id="PTHR10903">
    <property type="entry name" value="GTPASE, IMAP FAMILY MEMBER-RELATED"/>
    <property type="match status" value="1"/>
</dbReference>
<proteinExistence type="predicted"/>
<keyword evidence="3" id="KW-0813">Transport</keyword>
<evidence type="ECO:0000256" key="7">
    <source>
        <dbReference type="ARBA" id="ARBA00022723"/>
    </source>
</evidence>
<dbReference type="KEGG" id="edi:EDI_001060"/>
<dbReference type="InterPro" id="IPR006703">
    <property type="entry name" value="G_AIG1"/>
</dbReference>
<evidence type="ECO:0000256" key="11">
    <source>
        <dbReference type="ARBA" id="ARBA00022842"/>
    </source>
</evidence>
<accession>B0ECH6</accession>
<sequence>MSISERKTTKLLLIGGTGDGKSSLGNFILKKNAFKVNDTPNSITQKTEGSYGEDDRNDIFVIDTPGLQDSGEMDENQLNQMVNYIKEQKGLEAIALVLNFNSVQFLNNIEALIKKLYKAFPTKDFWRHVCIVWAKCFYYTSEKTLEKQINIKKEKYQEQLKRLVKETTGKEEGISFPMFFVDSQPDEGEDNGRSEEEVKTLLTWIRNLASLNVVEKVVRKDSEYEKVIVEDQERIEILEVTENEIRYRVIHEKREKRVKHNGEISETEWELISSETKTKPIPKQYSDTTKEGFLVLLARVGVRVFELILSGAFSLSKFLSNMFNL</sequence>
<evidence type="ECO:0000256" key="4">
    <source>
        <dbReference type="ARBA" id="ARBA00022528"/>
    </source>
</evidence>
<dbReference type="Proteomes" id="UP000008076">
    <property type="component" value="Unassembled WGS sequence"/>
</dbReference>
<dbReference type="VEuPathDB" id="AmoebaDB:EDI_001060"/>
<feature type="domain" description="AIG1-type G" evidence="17">
    <location>
        <begin position="6"/>
        <end position="233"/>
    </location>
</feature>
<evidence type="ECO:0000256" key="1">
    <source>
        <dbReference type="ARBA" id="ARBA00001946"/>
    </source>
</evidence>
<evidence type="ECO:0000256" key="2">
    <source>
        <dbReference type="ARBA" id="ARBA00004167"/>
    </source>
</evidence>